<evidence type="ECO:0000313" key="5">
    <source>
        <dbReference type="EMBL" id="SLN77626.1"/>
    </source>
</evidence>
<proteinExistence type="inferred from homology"/>
<organism evidence="5 6">
    <name type="scientific">Oceanibacterium hippocampi</name>
    <dbReference type="NCBI Taxonomy" id="745714"/>
    <lineage>
        <taxon>Bacteria</taxon>
        <taxon>Pseudomonadati</taxon>
        <taxon>Pseudomonadota</taxon>
        <taxon>Alphaproteobacteria</taxon>
        <taxon>Sneathiellales</taxon>
        <taxon>Sneathiellaceae</taxon>
        <taxon>Oceanibacterium</taxon>
    </lineage>
</organism>
<dbReference type="InterPro" id="IPR006949">
    <property type="entry name" value="Barrel_Baseplate_J-like"/>
</dbReference>
<dbReference type="Pfam" id="PF26079">
    <property type="entry name" value="Baseplate_J_C"/>
    <property type="match status" value="1"/>
</dbReference>
<dbReference type="RefSeq" id="WP_176245210.1">
    <property type="nucleotide sequence ID" value="NZ_FWFR01000008.1"/>
</dbReference>
<accession>A0A1Y5U5I5</accession>
<dbReference type="InterPro" id="IPR058530">
    <property type="entry name" value="Baseplate_J-like_C"/>
</dbReference>
<sequence>MPFERPSLTGIHEAIVADIASRLPGADPLPRRSELGVLATALAGATHETYGFLAFLARQITPDTADGDYLARWAAVWGIARAPAAFAGGAAALAGIPGTVVPEATEFQSAAGLIYRTEAEVILDAGGIAAAAIVAALAGQAGNLAAGAALDLVSGVDGLASEALVAAGGLTGGADAEADAVLLGRVLDRIQAPPHGGAEHDYRAWALDAGAHGVAVDRVFVAAREQGTGTVTVRFTVAAEVGGPIPDAGQVAAVAAHIEASRPVGNEVFTLAPIAQPLDFQIRITPDTAAVRAAVTAELADLIDRLAAPGATLPVSKIREAVSIAAGEDDNEVVAPAADVAHGPGDLAVMGAITWIEP</sequence>
<dbReference type="EMBL" id="FWFR01000008">
    <property type="protein sequence ID" value="SLN77626.1"/>
    <property type="molecule type" value="Genomic_DNA"/>
</dbReference>
<protein>
    <submittedName>
        <fullName evidence="5">Baseplate J-like protein</fullName>
    </submittedName>
</protein>
<dbReference type="InParanoid" id="A0A1Y5U5I5"/>
<evidence type="ECO:0000256" key="1">
    <source>
        <dbReference type="ARBA" id="ARBA00038087"/>
    </source>
</evidence>
<evidence type="ECO:0000259" key="3">
    <source>
        <dbReference type="Pfam" id="PF26078"/>
    </source>
</evidence>
<dbReference type="PANTHER" id="PTHR37829:SF3">
    <property type="entry name" value="PROTEIN JAYE-RELATED"/>
    <property type="match status" value="1"/>
</dbReference>
<keyword evidence="6" id="KW-1185">Reference proteome</keyword>
<dbReference type="Pfam" id="PF26078">
    <property type="entry name" value="Baseplate_J_M"/>
    <property type="match status" value="1"/>
</dbReference>
<dbReference type="FunCoup" id="A0A1Y5U5I5">
    <property type="interactions" value="6"/>
</dbReference>
<feature type="domain" description="Baseplate J-like C-terminal" evidence="4">
    <location>
        <begin position="279"/>
        <end position="356"/>
    </location>
</feature>
<dbReference type="InterPro" id="IPR058531">
    <property type="entry name" value="Baseplate_J_M"/>
</dbReference>
<evidence type="ECO:0000259" key="4">
    <source>
        <dbReference type="Pfam" id="PF26079"/>
    </source>
</evidence>
<feature type="domain" description="Baseplate protein J-like barrel" evidence="2">
    <location>
        <begin position="93"/>
        <end position="161"/>
    </location>
</feature>
<dbReference type="AlphaFoldDB" id="A0A1Y5U5I5"/>
<dbReference type="PANTHER" id="PTHR37829">
    <property type="entry name" value="PHAGE-LIKE ELEMENT PBSX PROTEIN XKDT"/>
    <property type="match status" value="1"/>
</dbReference>
<dbReference type="Proteomes" id="UP000193200">
    <property type="component" value="Unassembled WGS sequence"/>
</dbReference>
<evidence type="ECO:0000259" key="2">
    <source>
        <dbReference type="Pfam" id="PF04865"/>
    </source>
</evidence>
<dbReference type="InterPro" id="IPR052399">
    <property type="entry name" value="Phage_Baseplate_Assmbl_Protein"/>
</dbReference>
<name>A0A1Y5U5I5_9PROT</name>
<gene>
    <name evidence="5" type="ORF">OCH7691_04484</name>
</gene>
<feature type="domain" description="Baseplate J-like central" evidence="3">
    <location>
        <begin position="194"/>
        <end position="269"/>
    </location>
</feature>
<reference evidence="5 6" key="1">
    <citation type="submission" date="2017-03" db="EMBL/GenBank/DDBJ databases">
        <authorList>
            <person name="Afonso C.L."/>
            <person name="Miller P.J."/>
            <person name="Scott M.A."/>
            <person name="Spackman E."/>
            <person name="Goraichik I."/>
            <person name="Dimitrov K.M."/>
            <person name="Suarez D.L."/>
            <person name="Swayne D.E."/>
        </authorList>
    </citation>
    <scope>NUCLEOTIDE SEQUENCE [LARGE SCALE GENOMIC DNA]</scope>
    <source>
        <strain evidence="5 6">CECT 7691</strain>
    </source>
</reference>
<dbReference type="Pfam" id="PF04865">
    <property type="entry name" value="Baseplate_J"/>
    <property type="match status" value="1"/>
</dbReference>
<evidence type="ECO:0000313" key="6">
    <source>
        <dbReference type="Proteomes" id="UP000193200"/>
    </source>
</evidence>
<comment type="similarity">
    <text evidence="1">Belongs to the Mu gp47/PBSX XkdT family.</text>
</comment>